<proteinExistence type="predicted"/>
<evidence type="ECO:0000256" key="1">
    <source>
        <dbReference type="SAM" id="SignalP"/>
    </source>
</evidence>
<keyword evidence="1" id="KW-0732">Signal</keyword>
<dbReference type="InterPro" id="IPR007939">
    <property type="entry name" value="Cu-R_B_prcur"/>
</dbReference>
<evidence type="ECO:0000313" key="2">
    <source>
        <dbReference type="EMBL" id="MDN3563886.1"/>
    </source>
</evidence>
<dbReference type="RefSeq" id="WP_290315679.1">
    <property type="nucleotide sequence ID" value="NZ_JAUFPN010000046.1"/>
</dbReference>
<keyword evidence="3" id="KW-1185">Reference proteome</keyword>
<feature type="chain" id="PRO_5045487188" evidence="1">
    <location>
        <begin position="31"/>
        <end position="299"/>
    </location>
</feature>
<reference evidence="3" key="1">
    <citation type="journal article" date="2019" name="Int. J. Syst. Evol. Microbiol.">
        <title>The Global Catalogue of Microorganisms (GCM) 10K type strain sequencing project: providing services to taxonomists for standard genome sequencing and annotation.</title>
        <authorList>
            <consortium name="The Broad Institute Genomics Platform"/>
            <consortium name="The Broad Institute Genome Sequencing Center for Infectious Disease"/>
            <person name="Wu L."/>
            <person name="Ma J."/>
        </authorList>
    </citation>
    <scope>NUCLEOTIDE SEQUENCE [LARGE SCALE GENOMIC DNA]</scope>
    <source>
        <strain evidence="3">CECT 7131</strain>
    </source>
</reference>
<comment type="caution">
    <text evidence="2">The sequence shown here is derived from an EMBL/GenBank/DDBJ whole genome shotgun (WGS) entry which is preliminary data.</text>
</comment>
<protein>
    <submittedName>
        <fullName evidence="2">Copper resistance protein B</fullName>
    </submittedName>
</protein>
<evidence type="ECO:0000313" key="3">
    <source>
        <dbReference type="Proteomes" id="UP001529369"/>
    </source>
</evidence>
<dbReference type="EMBL" id="JAUFPN010000046">
    <property type="protein sequence ID" value="MDN3563886.1"/>
    <property type="molecule type" value="Genomic_DNA"/>
</dbReference>
<name>A0ABT8A2I6_9PROT</name>
<dbReference type="Proteomes" id="UP001529369">
    <property type="component" value="Unassembled WGS sequence"/>
</dbReference>
<gene>
    <name evidence="2" type="ORF">QWZ14_05780</name>
</gene>
<organism evidence="2 3">
    <name type="scientific">Paeniroseomonas aquatica</name>
    <dbReference type="NCBI Taxonomy" id="373043"/>
    <lineage>
        <taxon>Bacteria</taxon>
        <taxon>Pseudomonadati</taxon>
        <taxon>Pseudomonadota</taxon>
        <taxon>Alphaproteobacteria</taxon>
        <taxon>Acetobacterales</taxon>
        <taxon>Acetobacteraceae</taxon>
        <taxon>Paeniroseomonas</taxon>
    </lineage>
</organism>
<accession>A0ABT8A2I6</accession>
<feature type="signal peptide" evidence="1">
    <location>
        <begin position="1"/>
        <end position="30"/>
    </location>
</feature>
<sequence>MRTTTGSGALRLAVLVWLLAQPLASRPALAQAQPTPTEAGMEGMTMPAAGVAVPAAAAPNPGGGAGVVRLPNFAATAGWPSPVNDKQFNSFLLFDLLEFTRAPNFEAARWDIVGWYGGDIERAWVKTEGRYNAARRVGDTDLQLLYGRLISPFVDFQAGIRYEQQLSRTNTRGRSFAVVGVQGLVPYGAELEAAVFVSQNGDVSARATVAQNILLTQRLILLPRFEFNAAIQRAARYEVGAGLNDIEIGVRLRYEIRREFAPYIGVSWLRSFGQTATLRRAEGEDQSIFQVVTGIRMWF</sequence>
<dbReference type="Pfam" id="PF05275">
    <property type="entry name" value="CopB"/>
    <property type="match status" value="1"/>
</dbReference>